<evidence type="ECO:0000313" key="2">
    <source>
        <dbReference type="EMBL" id="MBW8191612.1"/>
    </source>
</evidence>
<dbReference type="Gene3D" id="3.40.630.30">
    <property type="match status" value="1"/>
</dbReference>
<keyword evidence="2" id="KW-0012">Acyltransferase</keyword>
<dbReference type="InterPro" id="IPR016181">
    <property type="entry name" value="Acyl_CoA_acyltransferase"/>
</dbReference>
<dbReference type="RefSeq" id="WP_220104294.1">
    <property type="nucleotide sequence ID" value="NZ_JAHZSS010000013.1"/>
</dbReference>
<proteinExistence type="predicted"/>
<keyword evidence="2" id="KW-0808">Transferase</keyword>
<gene>
    <name evidence="2" type="ORF">K0504_11240</name>
</gene>
<comment type="caution">
    <text evidence="2">The sequence shown here is derived from an EMBL/GenBank/DDBJ whole genome shotgun (WGS) entry which is preliminary data.</text>
</comment>
<dbReference type="EC" id="2.3.1.-" evidence="2"/>
<dbReference type="Pfam" id="PF13480">
    <property type="entry name" value="Acetyltransf_6"/>
    <property type="match status" value="1"/>
</dbReference>
<name>A0ABS7EGY5_9GAMM</name>
<reference evidence="2" key="1">
    <citation type="submission" date="2021-07" db="EMBL/GenBank/DDBJ databases">
        <title>Neiella marina sp. nov., isolated from the intestinal content of sea cucumber Apostichopus japonicus.</title>
        <authorList>
            <person name="Bai X."/>
        </authorList>
    </citation>
    <scope>NUCLEOTIDE SEQUENCE</scope>
    <source>
        <strain evidence="2">126</strain>
    </source>
</reference>
<keyword evidence="3" id="KW-1185">Reference proteome</keyword>
<dbReference type="GO" id="GO:0016746">
    <property type="term" value="F:acyltransferase activity"/>
    <property type="evidence" value="ECO:0007669"/>
    <property type="project" value="UniProtKB-KW"/>
</dbReference>
<evidence type="ECO:0000259" key="1">
    <source>
        <dbReference type="Pfam" id="PF13480"/>
    </source>
</evidence>
<organism evidence="2 3">
    <name type="scientific">Neiella holothuriorum</name>
    <dbReference type="NCBI Taxonomy" id="2870530"/>
    <lineage>
        <taxon>Bacteria</taxon>
        <taxon>Pseudomonadati</taxon>
        <taxon>Pseudomonadota</taxon>
        <taxon>Gammaproteobacteria</taxon>
        <taxon>Alteromonadales</taxon>
        <taxon>Echinimonadaceae</taxon>
        <taxon>Neiella</taxon>
    </lineage>
</organism>
<dbReference type="EMBL" id="JAHZSS010000013">
    <property type="protein sequence ID" value="MBW8191612.1"/>
    <property type="molecule type" value="Genomic_DNA"/>
</dbReference>
<sequence>MSESKSYLDIKVSHRSYSAAAHAIGELAPIWQQLESKAETHFFLSWAWIESWLRISPLPLLVVEAKSQDQTVGIGLFSQRVTKKFGLIPIRQLWLNRCGDGRHDQIWIEYNDCLLRRGEAPLTRQAIYQYIFQHENLCDELYIGLTIDSALPIFCDSNLNCRTLIESFGFTKNIEQCSQDTLLSDFSSNTRKQIKRSVKLLGEKGKVEIRPAQGEHQKELWFEQIKSLHLQKWRDSQWGSGFDNALFHDFHQKLIRSKGSGVELLALVIDKEPTCFLYNLLDENSVYFYLSAIPPERDNRIKLGLVAHTLAMARYAQQGFKCYDFLAGENRYKQSLSDTRYSMRLACYHRRSFTAKIEGLLRHIKSWGKRSN</sequence>
<protein>
    <submittedName>
        <fullName evidence="2">GNAT family N-acetyltransferase</fullName>
        <ecNumber evidence="2">2.3.1.-</ecNumber>
    </submittedName>
</protein>
<dbReference type="InterPro" id="IPR038740">
    <property type="entry name" value="BioF2-like_GNAT_dom"/>
</dbReference>
<feature type="domain" description="BioF2-like acetyltransferase" evidence="1">
    <location>
        <begin position="188"/>
        <end position="334"/>
    </location>
</feature>
<accession>A0ABS7EGY5</accession>
<evidence type="ECO:0000313" key="3">
    <source>
        <dbReference type="Proteomes" id="UP001166251"/>
    </source>
</evidence>
<dbReference type="Proteomes" id="UP001166251">
    <property type="component" value="Unassembled WGS sequence"/>
</dbReference>
<dbReference type="SUPFAM" id="SSF55729">
    <property type="entry name" value="Acyl-CoA N-acyltransferases (Nat)"/>
    <property type="match status" value="1"/>
</dbReference>